<name>A0AAI9TJE5_PENTH</name>
<organism evidence="12 13">
    <name type="scientific">Penicillium thymicola</name>
    <dbReference type="NCBI Taxonomy" id="293382"/>
    <lineage>
        <taxon>Eukaryota</taxon>
        <taxon>Fungi</taxon>
        <taxon>Dikarya</taxon>
        <taxon>Ascomycota</taxon>
        <taxon>Pezizomycotina</taxon>
        <taxon>Eurotiomycetes</taxon>
        <taxon>Eurotiomycetidae</taxon>
        <taxon>Eurotiales</taxon>
        <taxon>Aspergillaceae</taxon>
        <taxon>Penicillium</taxon>
    </lineage>
</organism>
<dbReference type="EC" id="3.2.1.132" evidence="10"/>
<accession>A0AAI9TJE5</accession>
<keyword evidence="4" id="KW-0964">Secreted</keyword>
<evidence type="ECO:0000256" key="4">
    <source>
        <dbReference type="ARBA" id="ARBA00022525"/>
    </source>
</evidence>
<dbReference type="PANTHER" id="PTHR42061:SF9">
    <property type="entry name" value="ENDO-CHITOSANASE"/>
    <property type="match status" value="1"/>
</dbReference>
<dbReference type="PANTHER" id="PTHR42061">
    <property type="entry name" value="ENDO-CHITOSANASE"/>
    <property type="match status" value="1"/>
</dbReference>
<comment type="subcellular location">
    <subcellularLocation>
        <location evidence="2 10">Secreted</location>
    </subcellularLocation>
</comment>
<comment type="function">
    <text evidence="10">Chitosanase catalyzing the endo-type cleavage of chitosan, the deacylated form of chitin. Chitosanase may be crucial in the degradation of the deacetylated portion of chitin in the fungal cell wall.</text>
</comment>
<keyword evidence="6 10" id="KW-0378">Hydrolase</keyword>
<evidence type="ECO:0000256" key="7">
    <source>
        <dbReference type="ARBA" id="ARBA00023277"/>
    </source>
</evidence>
<evidence type="ECO:0000256" key="11">
    <source>
        <dbReference type="SAM" id="MobiDB-lite"/>
    </source>
</evidence>
<protein>
    <recommendedName>
        <fullName evidence="10">Endo-chitosanase</fullName>
        <ecNumber evidence="10">3.2.1.132</ecNumber>
    </recommendedName>
</protein>
<dbReference type="GO" id="GO:0005576">
    <property type="term" value="C:extracellular region"/>
    <property type="evidence" value="ECO:0007669"/>
    <property type="project" value="UniProtKB-SubCell"/>
</dbReference>
<evidence type="ECO:0000313" key="12">
    <source>
        <dbReference type="EMBL" id="KAJ9488425.1"/>
    </source>
</evidence>
<dbReference type="EMBL" id="LACB01000118">
    <property type="protein sequence ID" value="KAJ9488425.1"/>
    <property type="molecule type" value="Genomic_DNA"/>
</dbReference>
<dbReference type="GO" id="GO:0016977">
    <property type="term" value="F:chitosanase activity"/>
    <property type="evidence" value="ECO:0007669"/>
    <property type="project" value="UniProtKB-EC"/>
</dbReference>
<feature type="signal peptide" evidence="10">
    <location>
        <begin position="1"/>
        <end position="17"/>
    </location>
</feature>
<dbReference type="GO" id="GO:0000272">
    <property type="term" value="P:polysaccharide catabolic process"/>
    <property type="evidence" value="ECO:0007669"/>
    <property type="project" value="UniProtKB-KW"/>
</dbReference>
<keyword evidence="13" id="KW-1185">Reference proteome</keyword>
<evidence type="ECO:0000256" key="10">
    <source>
        <dbReference type="RuleBase" id="RU361208"/>
    </source>
</evidence>
<evidence type="ECO:0000256" key="8">
    <source>
        <dbReference type="ARBA" id="ARBA00023295"/>
    </source>
</evidence>
<evidence type="ECO:0000256" key="9">
    <source>
        <dbReference type="ARBA" id="ARBA00023326"/>
    </source>
</evidence>
<evidence type="ECO:0000256" key="2">
    <source>
        <dbReference type="ARBA" id="ARBA00004613"/>
    </source>
</evidence>
<evidence type="ECO:0000313" key="13">
    <source>
        <dbReference type="Proteomes" id="UP001227192"/>
    </source>
</evidence>
<comment type="catalytic activity">
    <reaction evidence="1 10">
        <text>Endohydrolysis of beta-(1-&gt;4)-linkages between D-glucosamine residues in a partly acetylated chitosan.</text>
        <dbReference type="EC" id="3.2.1.132"/>
    </reaction>
</comment>
<evidence type="ECO:0000256" key="3">
    <source>
        <dbReference type="ARBA" id="ARBA00007799"/>
    </source>
</evidence>
<evidence type="ECO:0000256" key="5">
    <source>
        <dbReference type="ARBA" id="ARBA00022729"/>
    </source>
</evidence>
<reference evidence="12" key="1">
    <citation type="submission" date="2015-06" db="EMBL/GenBank/DDBJ databases">
        <authorList>
            <person name="Nguyen H."/>
        </authorList>
    </citation>
    <scope>NUCLEOTIDE SEQUENCE</scope>
    <source>
        <strain evidence="12">DAOM 180753</strain>
    </source>
</reference>
<keyword evidence="5 10" id="KW-0732">Signal</keyword>
<keyword evidence="7" id="KW-0119">Carbohydrate metabolism</keyword>
<dbReference type="Proteomes" id="UP001227192">
    <property type="component" value="Unassembled WGS sequence"/>
</dbReference>
<dbReference type="InterPro" id="IPR009939">
    <property type="entry name" value="Chitosanase_fungal"/>
</dbReference>
<dbReference type="AlphaFoldDB" id="A0AAI9TJE5"/>
<reference evidence="12" key="2">
    <citation type="journal article" date="2016" name="Fungal Biol.">
        <title>Ochratoxin A production by Penicillium thymicola.</title>
        <authorList>
            <person name="Nguyen H.D.T."/>
            <person name="McMullin D.R."/>
            <person name="Ponomareva E."/>
            <person name="Riley R."/>
            <person name="Pomraning K.R."/>
            <person name="Baker S.E."/>
            <person name="Seifert K.A."/>
        </authorList>
    </citation>
    <scope>NUCLEOTIDE SEQUENCE</scope>
    <source>
        <strain evidence="12">DAOM 180753</strain>
    </source>
</reference>
<evidence type="ECO:0000256" key="1">
    <source>
        <dbReference type="ARBA" id="ARBA00000405"/>
    </source>
</evidence>
<feature type="region of interest" description="Disordered" evidence="11">
    <location>
        <begin position="258"/>
        <end position="281"/>
    </location>
</feature>
<gene>
    <name evidence="12" type="ORF">VN97_g4886</name>
</gene>
<evidence type="ECO:0000256" key="6">
    <source>
        <dbReference type="ARBA" id="ARBA00022801"/>
    </source>
</evidence>
<sequence length="323" mass="33793">MQVLSTLILCSAGLALAYEVPTNLQEIYKSHKAVKCDNLLAKGFSDGGKGTDMGYCGDIDGAIFLHSTSKGGAYADMDVDCDGANNSEGGCSNDPSGLGVTAFQDEVKHFGIKDLDANIHPYVVLGNEEHKPSFMPDKHGMEHLSVMAIVCGGQLHYGIWGDTNGGTSTGEASISLAKLCFPEEDITGDSGHSEKDVLYIGFTGKSAVPGSKADWKAKDSKTFEKSIKSLGDKLVAGLGSARSKSSIKASGSSFTTSVRTTTTTSTKSGASSGAPAGTSKACRNRLGPLRHSLISLRVCIDRACEEGALARLLAMDRSAMLFC</sequence>
<proteinExistence type="inferred from homology"/>
<dbReference type="Pfam" id="PF07335">
    <property type="entry name" value="Glyco_hydro_75"/>
    <property type="match status" value="1"/>
</dbReference>
<comment type="caution">
    <text evidence="12">The sequence shown here is derived from an EMBL/GenBank/DDBJ whole genome shotgun (WGS) entry which is preliminary data.</text>
</comment>
<comment type="similarity">
    <text evidence="3 10">Belongs to the glycosyl hydrolase 75 family.</text>
</comment>
<keyword evidence="9 10" id="KW-0624">Polysaccharide degradation</keyword>
<keyword evidence="8 10" id="KW-0326">Glycosidase</keyword>
<feature type="chain" id="PRO_5042313714" description="Endo-chitosanase" evidence="10">
    <location>
        <begin position="18"/>
        <end position="323"/>
    </location>
</feature>